<dbReference type="OrthoDB" id="9776324at2"/>
<feature type="transmembrane region" description="Helical" evidence="13">
    <location>
        <begin position="12"/>
        <end position="34"/>
    </location>
</feature>
<comment type="function">
    <text evidence="1">Multidrug efflux pump.</text>
</comment>
<feature type="transmembrane region" description="Helical" evidence="13">
    <location>
        <begin position="415"/>
        <end position="439"/>
    </location>
</feature>
<evidence type="ECO:0000256" key="12">
    <source>
        <dbReference type="ARBA" id="ARBA00031636"/>
    </source>
</evidence>
<keyword evidence="7" id="KW-1003">Cell membrane</keyword>
<evidence type="ECO:0000256" key="13">
    <source>
        <dbReference type="SAM" id="Phobius"/>
    </source>
</evidence>
<dbReference type="GO" id="GO:0005886">
    <property type="term" value="C:plasma membrane"/>
    <property type="evidence" value="ECO:0007669"/>
    <property type="project" value="UniProtKB-SubCell"/>
</dbReference>
<keyword evidence="8 13" id="KW-0812">Transmembrane</keyword>
<feature type="transmembrane region" description="Helical" evidence="13">
    <location>
        <begin position="134"/>
        <end position="155"/>
    </location>
</feature>
<dbReference type="InterPro" id="IPR002528">
    <property type="entry name" value="MATE_fam"/>
</dbReference>
<keyword evidence="6" id="KW-0050">Antiport</keyword>
<dbReference type="GO" id="GO:0015297">
    <property type="term" value="F:antiporter activity"/>
    <property type="evidence" value="ECO:0007669"/>
    <property type="project" value="UniProtKB-KW"/>
</dbReference>
<dbReference type="GO" id="GO:0042910">
    <property type="term" value="F:xenobiotic transmembrane transporter activity"/>
    <property type="evidence" value="ECO:0007669"/>
    <property type="project" value="InterPro"/>
</dbReference>
<gene>
    <name evidence="14" type="ORF">SAMN05216249_1213</name>
</gene>
<keyword evidence="11 13" id="KW-0472">Membrane</keyword>
<dbReference type="AlphaFoldDB" id="A0A1I1A3L7"/>
<comment type="subcellular location">
    <subcellularLocation>
        <location evidence="2">Cell membrane</location>
        <topology evidence="2">Multi-pass membrane protein</topology>
    </subcellularLocation>
</comment>
<evidence type="ECO:0000313" key="14">
    <source>
        <dbReference type="EMBL" id="SFB32511.1"/>
    </source>
</evidence>
<feature type="transmembrane region" description="Helical" evidence="13">
    <location>
        <begin position="192"/>
        <end position="212"/>
    </location>
</feature>
<feature type="transmembrane region" description="Helical" evidence="13">
    <location>
        <begin position="167"/>
        <end position="186"/>
    </location>
</feature>
<evidence type="ECO:0000256" key="2">
    <source>
        <dbReference type="ARBA" id="ARBA00004651"/>
    </source>
</evidence>
<keyword evidence="5" id="KW-0813">Transport</keyword>
<comment type="similarity">
    <text evidence="3">Belongs to the multi antimicrobial extrusion (MATE) (TC 2.A.66.1) family.</text>
</comment>
<evidence type="ECO:0000256" key="4">
    <source>
        <dbReference type="ARBA" id="ARBA00020268"/>
    </source>
</evidence>
<evidence type="ECO:0000256" key="7">
    <source>
        <dbReference type="ARBA" id="ARBA00022475"/>
    </source>
</evidence>
<dbReference type="PANTHER" id="PTHR43298">
    <property type="entry name" value="MULTIDRUG RESISTANCE PROTEIN NORM-RELATED"/>
    <property type="match status" value="1"/>
</dbReference>
<evidence type="ECO:0000256" key="3">
    <source>
        <dbReference type="ARBA" id="ARBA00010199"/>
    </source>
</evidence>
<feature type="transmembrane region" description="Helical" evidence="13">
    <location>
        <begin position="278"/>
        <end position="300"/>
    </location>
</feature>
<evidence type="ECO:0000256" key="8">
    <source>
        <dbReference type="ARBA" id="ARBA00022692"/>
    </source>
</evidence>
<keyword evidence="9 13" id="KW-1133">Transmembrane helix</keyword>
<evidence type="ECO:0000256" key="9">
    <source>
        <dbReference type="ARBA" id="ARBA00022989"/>
    </source>
</evidence>
<dbReference type="InterPro" id="IPR050222">
    <property type="entry name" value="MATE_MdtK"/>
</dbReference>
<feature type="transmembrane region" description="Helical" evidence="13">
    <location>
        <begin position="232"/>
        <end position="258"/>
    </location>
</feature>
<feature type="transmembrane region" description="Helical" evidence="13">
    <location>
        <begin position="391"/>
        <end position="409"/>
    </location>
</feature>
<dbReference type="EMBL" id="FOJY01000021">
    <property type="protein sequence ID" value="SFB32511.1"/>
    <property type="molecule type" value="Genomic_DNA"/>
</dbReference>
<evidence type="ECO:0000256" key="6">
    <source>
        <dbReference type="ARBA" id="ARBA00022449"/>
    </source>
</evidence>
<feature type="transmembrane region" description="Helical" evidence="13">
    <location>
        <begin position="91"/>
        <end position="114"/>
    </location>
</feature>
<feature type="transmembrane region" description="Helical" evidence="13">
    <location>
        <begin position="46"/>
        <end position="70"/>
    </location>
</feature>
<reference evidence="14 15" key="1">
    <citation type="submission" date="2016-10" db="EMBL/GenBank/DDBJ databases">
        <authorList>
            <person name="de Groot N.N."/>
        </authorList>
    </citation>
    <scope>NUCLEOTIDE SEQUENCE [LARGE SCALE GENOMIC DNA]</scope>
    <source>
        <strain evidence="14 15">DSM 5522</strain>
    </source>
</reference>
<keyword evidence="15" id="KW-1185">Reference proteome</keyword>
<dbReference type="InterPro" id="IPR048279">
    <property type="entry name" value="MdtK-like"/>
</dbReference>
<evidence type="ECO:0000256" key="11">
    <source>
        <dbReference type="ARBA" id="ARBA00023136"/>
    </source>
</evidence>
<organism evidence="14 15">
    <name type="scientific">Acetitomaculum ruminis DSM 5522</name>
    <dbReference type="NCBI Taxonomy" id="1120918"/>
    <lineage>
        <taxon>Bacteria</taxon>
        <taxon>Bacillati</taxon>
        <taxon>Bacillota</taxon>
        <taxon>Clostridia</taxon>
        <taxon>Lachnospirales</taxon>
        <taxon>Lachnospiraceae</taxon>
        <taxon>Acetitomaculum</taxon>
    </lineage>
</organism>
<dbReference type="STRING" id="1120918.SAMN05216249_1213"/>
<evidence type="ECO:0000256" key="10">
    <source>
        <dbReference type="ARBA" id="ARBA00023065"/>
    </source>
</evidence>
<keyword evidence="10" id="KW-0406">Ion transport</keyword>
<evidence type="ECO:0000256" key="1">
    <source>
        <dbReference type="ARBA" id="ARBA00003408"/>
    </source>
</evidence>
<protein>
    <recommendedName>
        <fullName evidence="4">Probable multidrug resistance protein NorM</fullName>
    </recommendedName>
    <alternativeName>
        <fullName evidence="12">Multidrug-efflux transporter</fullName>
    </alternativeName>
</protein>
<dbReference type="Proteomes" id="UP000198838">
    <property type="component" value="Unassembled WGS sequence"/>
</dbReference>
<sequence>MTRDLTKGSIFNNLIIFAIPYLIACFLQTFYGMADLFIAGRLYDASVISAVSIGSQVMHMITVVIAGLAMGSTVKVSMAMGAREDKDIKKAIGNTAGIFIIFAFILTIISLLGMDFILSMLQTPEKSLLEAKKYLFVCCLGIPFIVAYNVVSSIFRGLGDTKTPMIFVFIAGIINIGLDFILMGIFNMGAMGAAFATVLAQTISVILSILSLKKIRLLSNMKKEDFRFDKGIVNSIIHVGVPVSLQDGIIQVAFLIITAIANSRGLVASASVGIVEKIISFLFLVPSAMLSSISAIAAQNRGAGFHDRGRKTLYYGMIVGMVYGLIVSLACIVFATPILRAFSSQDEAVVVEGVSYLKSYVFDVVFASFHFCFSGYFCAYSKSGISFLHNILSAVLVRIPGAYLASVYFTDSLFYMGLAAPLGSIFSTLICITAYAICLKKWKNDSKIF</sequence>
<dbReference type="NCBIfam" id="TIGR00797">
    <property type="entry name" value="matE"/>
    <property type="match status" value="1"/>
</dbReference>
<accession>A0A1I1A3L7</accession>
<dbReference type="PIRSF" id="PIRSF006603">
    <property type="entry name" value="DinF"/>
    <property type="match status" value="1"/>
</dbReference>
<evidence type="ECO:0000256" key="5">
    <source>
        <dbReference type="ARBA" id="ARBA00022448"/>
    </source>
</evidence>
<name>A0A1I1A3L7_9FIRM</name>
<proteinExistence type="inferred from homology"/>
<evidence type="ECO:0000313" key="15">
    <source>
        <dbReference type="Proteomes" id="UP000198838"/>
    </source>
</evidence>
<dbReference type="Pfam" id="PF01554">
    <property type="entry name" value="MatE"/>
    <property type="match status" value="2"/>
</dbReference>
<feature type="transmembrane region" description="Helical" evidence="13">
    <location>
        <begin position="312"/>
        <end position="339"/>
    </location>
</feature>
<dbReference type="RefSeq" id="WP_092874116.1">
    <property type="nucleotide sequence ID" value="NZ_FOJY01000021.1"/>
</dbReference>
<dbReference type="GO" id="GO:0006811">
    <property type="term" value="P:monoatomic ion transport"/>
    <property type="evidence" value="ECO:0007669"/>
    <property type="project" value="UniProtKB-KW"/>
</dbReference>
<feature type="transmembrane region" description="Helical" evidence="13">
    <location>
        <begin position="359"/>
        <end position="379"/>
    </location>
</feature>
<dbReference type="PANTHER" id="PTHR43298:SF2">
    <property type="entry name" value="FMN_FAD EXPORTER YEEO-RELATED"/>
    <property type="match status" value="1"/>
</dbReference>
<dbReference type="CDD" id="cd13138">
    <property type="entry name" value="MATE_yoeA_like"/>
    <property type="match status" value="1"/>
</dbReference>